<dbReference type="Pfam" id="PF01909">
    <property type="entry name" value="NTP_transf_2"/>
    <property type="match status" value="1"/>
</dbReference>
<evidence type="ECO:0000313" key="3">
    <source>
        <dbReference type="Proteomes" id="UP000679690"/>
    </source>
</evidence>
<feature type="domain" description="Polymerase nucleotidyl transferase" evidence="1">
    <location>
        <begin position="85"/>
        <end position="119"/>
    </location>
</feature>
<comment type="caution">
    <text evidence="2">The sequence shown here is derived from an EMBL/GenBank/DDBJ whole genome shotgun (WGS) entry which is preliminary data.</text>
</comment>
<organism evidence="2 3">
    <name type="scientific">Actinoplanes flavus</name>
    <dbReference type="NCBI Taxonomy" id="2820290"/>
    <lineage>
        <taxon>Bacteria</taxon>
        <taxon>Bacillati</taxon>
        <taxon>Actinomycetota</taxon>
        <taxon>Actinomycetes</taxon>
        <taxon>Micromonosporales</taxon>
        <taxon>Micromonosporaceae</taxon>
        <taxon>Actinoplanes</taxon>
    </lineage>
</organism>
<gene>
    <name evidence="2" type="ORF">J5X75_08585</name>
</gene>
<dbReference type="EMBL" id="JAGFNS010000004">
    <property type="protein sequence ID" value="MBO3737575.1"/>
    <property type="molecule type" value="Genomic_DNA"/>
</dbReference>
<dbReference type="InterPro" id="IPR043519">
    <property type="entry name" value="NT_sf"/>
</dbReference>
<protein>
    <submittedName>
        <fullName evidence="2">Nucleotidyltransferase domain-containing protein</fullName>
    </submittedName>
</protein>
<sequence>MCRACGRPGRFEVCPGCGGEAIRRPDDSPETVARRLSDYHRRRALIPAGTPRLRVDAIPPPGQVAAAISEVPALAEFGRLLARLDWVTGLYVAGSLATGDYRPGVSDLDLVAAVDGPVTDARDAALTALHRQVDAAFGGTNLGCVYVDVERLTAVDVRHPTWTHGLSVRRVLSGITRAELVRHGFTVFGRPPREVFPPMSDDAVRAAARDELTGYWAWAARRPWLWCDPVIADLGLTSMARGRHALRTGTLLTKSAAIEQAAAPPWLIAHLRARRRGSPVVSPRWRTALITWRDARRTVREAQPSVASSLGRE</sequence>
<dbReference type="InterPro" id="IPR002934">
    <property type="entry name" value="Polymerase_NTP_transf_dom"/>
</dbReference>
<proteinExistence type="predicted"/>
<reference evidence="2 3" key="1">
    <citation type="submission" date="2021-03" db="EMBL/GenBank/DDBJ databases">
        <title>Actinoplanes flavus sp. nov., a novel actinomycete isolated from Coconut Palm rhizosphere soil.</title>
        <authorList>
            <person name="Luo X."/>
        </authorList>
    </citation>
    <scope>NUCLEOTIDE SEQUENCE [LARGE SCALE GENOMIC DNA]</scope>
    <source>
        <strain evidence="2 3">NEAU-H7</strain>
    </source>
</reference>
<dbReference type="Proteomes" id="UP000679690">
    <property type="component" value="Unassembled WGS sequence"/>
</dbReference>
<dbReference type="SUPFAM" id="SSF81301">
    <property type="entry name" value="Nucleotidyltransferase"/>
    <property type="match status" value="1"/>
</dbReference>
<evidence type="ECO:0000313" key="2">
    <source>
        <dbReference type="EMBL" id="MBO3737575.1"/>
    </source>
</evidence>
<name>A0ABS3UFM3_9ACTN</name>
<dbReference type="CDD" id="cd05403">
    <property type="entry name" value="NT_KNTase_like"/>
    <property type="match status" value="1"/>
</dbReference>
<keyword evidence="3" id="KW-1185">Reference proteome</keyword>
<evidence type="ECO:0000259" key="1">
    <source>
        <dbReference type="Pfam" id="PF01909"/>
    </source>
</evidence>
<accession>A0ABS3UFM3</accession>